<dbReference type="InterPro" id="IPR001353">
    <property type="entry name" value="Proteasome_sua/b"/>
</dbReference>
<dbReference type="HOGENOM" id="CLU_066183_0_0_6"/>
<dbReference type="PIRSF" id="PIRSF009120">
    <property type="entry name" value="UCP009120_prtse"/>
    <property type="match status" value="1"/>
</dbReference>
<organism evidence="1 2">
    <name type="scientific">Acidithiobacillus caldus (strain ATCC 51756 / DSM 8584 / KU)</name>
    <dbReference type="NCBI Taxonomy" id="637389"/>
    <lineage>
        <taxon>Bacteria</taxon>
        <taxon>Pseudomonadati</taxon>
        <taxon>Pseudomonadota</taxon>
        <taxon>Acidithiobacillia</taxon>
        <taxon>Acidithiobacillales</taxon>
        <taxon>Acidithiobacillaceae</taxon>
        <taxon>Acidithiobacillus</taxon>
    </lineage>
</organism>
<dbReference type="GO" id="GO:0051603">
    <property type="term" value="P:proteolysis involved in protein catabolic process"/>
    <property type="evidence" value="ECO:0007669"/>
    <property type="project" value="InterPro"/>
</dbReference>
<evidence type="ECO:0008006" key="3">
    <source>
        <dbReference type="Google" id="ProtNLM"/>
    </source>
</evidence>
<dbReference type="EMBL" id="CP005987">
    <property type="protein sequence ID" value="AIA56607.1"/>
    <property type="molecule type" value="Genomic_DNA"/>
</dbReference>
<dbReference type="InterPro" id="IPR029055">
    <property type="entry name" value="Ntn_hydrolases_N"/>
</dbReference>
<dbReference type="Gene3D" id="3.60.20.10">
    <property type="entry name" value="Glutamine Phosphoribosylpyrophosphate, subunit 1, domain 1"/>
    <property type="match status" value="1"/>
</dbReference>
<gene>
    <name evidence="1" type="ORF">Acaty_m0034</name>
</gene>
<evidence type="ECO:0000313" key="2">
    <source>
        <dbReference type="Proteomes" id="UP000005522"/>
    </source>
</evidence>
<dbReference type="InterPro" id="IPR016545">
    <property type="entry name" value="UCP009120_prtse"/>
</dbReference>
<dbReference type="GO" id="GO:0005839">
    <property type="term" value="C:proteasome core complex"/>
    <property type="evidence" value="ECO:0007669"/>
    <property type="project" value="InterPro"/>
</dbReference>
<dbReference type="SUPFAM" id="SSF56235">
    <property type="entry name" value="N-terminal nucleophile aminohydrolases (Ntn hydrolases)"/>
    <property type="match status" value="1"/>
</dbReference>
<evidence type="ECO:0000313" key="1">
    <source>
        <dbReference type="EMBL" id="AIA56607.1"/>
    </source>
</evidence>
<dbReference type="AlphaFoldDB" id="A0A060A3B8"/>
<accession>A0A060A3B8</accession>
<reference evidence="1 2" key="1">
    <citation type="journal article" date="2009" name="J. Bacteriol.">
        <title>Draft genome sequence of the extremely acidophilic bacterium Acidithiobacillus caldus ATCC 51756 reveals metabolic versatility in the genus Acidithiobacillus.</title>
        <authorList>
            <person name="Valdes J."/>
            <person name="Quatrini R."/>
            <person name="Hallberg K."/>
            <person name="Dopson M."/>
            <person name="Valenzuela P.D."/>
            <person name="Holmes D.S."/>
        </authorList>
    </citation>
    <scope>NUCLEOTIDE SEQUENCE [LARGE SCALE GENOMIC DNA]</scope>
    <source>
        <strain evidence="2">ATCC 51756 / DSM 8584 / KU</strain>
        <plasmid evidence="2">megaPlasmid mpAca1.1</plasmid>
    </source>
</reference>
<proteinExistence type="predicted"/>
<dbReference type="RefSeq" id="WP_051620880.1">
    <property type="nucleotide sequence ID" value="NZ_CP005987.1"/>
</dbReference>
<name>A0A060A3B8_ACICK</name>
<protein>
    <recommendedName>
        <fullName evidence="3">Peptidase</fullName>
    </recommendedName>
</protein>
<keyword evidence="1" id="KW-0614">Plasmid</keyword>
<dbReference type="Pfam" id="PF00227">
    <property type="entry name" value="Proteasome"/>
    <property type="match status" value="1"/>
</dbReference>
<geneLocation type="plasmid" evidence="2">
    <name>megaPlasmid mpAca1.1</name>
</geneLocation>
<sequence length="256" mass="28588">MTYCCAIRLDAGLVLCTDSRTNAGTDQVNTYSKMHRFVWPGNRVLFLLSAGNLATTQGVIGRLNKDLERNAHINLLNLPTMTDVAQYVGMISADVQRNQMEREINNVNFEATFILGGQIDTEAPAIFLIYPQGNFIHESPEHPFLQIGEIKYGKPILDRVIRPDLSLEAAGRCALVSMSSTMRSNVTVGPPIELALYSAGSLQEGRILIFDEDNQFFRSVTECWSNGLLQALDNLPRFFWEKNTDNTVSQDSAPHF</sequence>
<dbReference type="KEGG" id="acz:Acaty_m0034"/>
<dbReference type="eggNOG" id="COG3484">
    <property type="taxonomic scope" value="Bacteria"/>
</dbReference>
<dbReference type="Proteomes" id="UP000005522">
    <property type="component" value="Plasmid megap mpAca1.1"/>
</dbReference>